<evidence type="ECO:0008006" key="8">
    <source>
        <dbReference type="Google" id="ProtNLM"/>
    </source>
</evidence>
<dbReference type="GO" id="GO:0016787">
    <property type="term" value="F:hydrolase activity"/>
    <property type="evidence" value="ECO:0007669"/>
    <property type="project" value="UniProtKB-KW"/>
</dbReference>
<dbReference type="InterPro" id="IPR006179">
    <property type="entry name" value="5_nucleotidase/apyrase"/>
</dbReference>
<dbReference type="GO" id="GO:0000166">
    <property type="term" value="F:nucleotide binding"/>
    <property type="evidence" value="ECO:0007669"/>
    <property type="project" value="UniProtKB-KW"/>
</dbReference>
<dbReference type="SUPFAM" id="SSF56300">
    <property type="entry name" value="Metallo-dependent phosphatases"/>
    <property type="match status" value="1"/>
</dbReference>
<evidence type="ECO:0000259" key="5">
    <source>
        <dbReference type="Pfam" id="PF02872"/>
    </source>
</evidence>
<evidence type="ECO:0000259" key="4">
    <source>
        <dbReference type="Pfam" id="PF00149"/>
    </source>
</evidence>
<dbReference type="Gene3D" id="3.90.780.10">
    <property type="entry name" value="5'-Nucleotidase, C-terminal domain"/>
    <property type="match status" value="1"/>
</dbReference>
<protein>
    <recommendedName>
        <fullName evidence="8">Calcineurin-like phosphoesterase</fullName>
    </recommendedName>
</protein>
<keyword evidence="7" id="KW-1185">Reference proteome</keyword>
<dbReference type="InterPro" id="IPR029052">
    <property type="entry name" value="Metallo-depent_PP-like"/>
</dbReference>
<proteinExistence type="inferred from homology"/>
<gene>
    <name evidence="6" type="ORF">P43SY_000223</name>
</gene>
<dbReference type="PRINTS" id="PR01607">
    <property type="entry name" value="APYRASEFAMLY"/>
</dbReference>
<dbReference type="AlphaFoldDB" id="A0AAD5QA21"/>
<dbReference type="Gene3D" id="3.60.21.10">
    <property type="match status" value="1"/>
</dbReference>
<dbReference type="InterPro" id="IPR036907">
    <property type="entry name" value="5'-Nucleotdase_C_sf"/>
</dbReference>
<dbReference type="SUPFAM" id="SSF55816">
    <property type="entry name" value="5'-nucleotidase (syn. UDP-sugar hydrolase), C-terminal domain"/>
    <property type="match status" value="1"/>
</dbReference>
<evidence type="ECO:0000313" key="6">
    <source>
        <dbReference type="EMBL" id="KAJ0408019.1"/>
    </source>
</evidence>
<evidence type="ECO:0000313" key="7">
    <source>
        <dbReference type="Proteomes" id="UP001209570"/>
    </source>
</evidence>
<dbReference type="Proteomes" id="UP001209570">
    <property type="component" value="Unassembled WGS sequence"/>
</dbReference>
<comment type="caution">
    <text evidence="6">The sequence shown here is derived from an EMBL/GenBank/DDBJ whole genome shotgun (WGS) entry which is preliminary data.</text>
</comment>
<dbReference type="Pfam" id="PF02872">
    <property type="entry name" value="5_nucleotid_C"/>
    <property type="match status" value="1"/>
</dbReference>
<organism evidence="6 7">
    <name type="scientific">Pythium insidiosum</name>
    <name type="common">Pythiosis disease agent</name>
    <dbReference type="NCBI Taxonomy" id="114742"/>
    <lineage>
        <taxon>Eukaryota</taxon>
        <taxon>Sar</taxon>
        <taxon>Stramenopiles</taxon>
        <taxon>Oomycota</taxon>
        <taxon>Peronosporomycetes</taxon>
        <taxon>Pythiales</taxon>
        <taxon>Pythiaceae</taxon>
        <taxon>Pythium</taxon>
    </lineage>
</organism>
<keyword evidence="3" id="KW-0378">Hydrolase</keyword>
<dbReference type="PANTHER" id="PTHR11575:SF48">
    <property type="entry name" value="5'-NUCLEOTIDASE"/>
    <property type="match status" value="1"/>
</dbReference>
<evidence type="ECO:0000256" key="2">
    <source>
        <dbReference type="ARBA" id="ARBA00022729"/>
    </source>
</evidence>
<evidence type="ECO:0000256" key="1">
    <source>
        <dbReference type="ARBA" id="ARBA00006654"/>
    </source>
</evidence>
<dbReference type="PANTHER" id="PTHR11575">
    <property type="entry name" value="5'-NUCLEOTIDASE-RELATED"/>
    <property type="match status" value="1"/>
</dbReference>
<dbReference type="EMBL" id="JAKCXM010000015">
    <property type="protein sequence ID" value="KAJ0408019.1"/>
    <property type="molecule type" value="Genomic_DNA"/>
</dbReference>
<dbReference type="Pfam" id="PF00149">
    <property type="entry name" value="Metallophos"/>
    <property type="match status" value="1"/>
</dbReference>
<feature type="domain" description="Calcineurin-like phosphoesterase" evidence="4">
    <location>
        <begin position="39"/>
        <end position="238"/>
    </location>
</feature>
<name>A0AAD5QA21_PYTIN</name>
<reference evidence="6" key="1">
    <citation type="submission" date="2021-12" db="EMBL/GenBank/DDBJ databases">
        <title>Prjna785345.</title>
        <authorList>
            <person name="Rujirawat T."/>
            <person name="Krajaejun T."/>
        </authorList>
    </citation>
    <scope>NUCLEOTIDE SEQUENCE</scope>
    <source>
        <strain evidence="6">Pi057C3</strain>
    </source>
</reference>
<dbReference type="InterPro" id="IPR004843">
    <property type="entry name" value="Calcineurin-like_PHP"/>
</dbReference>
<dbReference type="GO" id="GO:0009166">
    <property type="term" value="P:nucleotide catabolic process"/>
    <property type="evidence" value="ECO:0007669"/>
    <property type="project" value="InterPro"/>
</dbReference>
<dbReference type="InterPro" id="IPR008334">
    <property type="entry name" value="5'-Nucleotdase_C"/>
</dbReference>
<feature type="domain" description="5'-Nucleotidase C-terminal" evidence="5">
    <location>
        <begin position="315"/>
        <end position="472"/>
    </location>
</feature>
<comment type="similarity">
    <text evidence="1 3">Belongs to the 5'-nucleotidase family.</text>
</comment>
<feature type="signal peptide" evidence="3">
    <location>
        <begin position="1"/>
        <end position="22"/>
    </location>
</feature>
<evidence type="ECO:0000256" key="3">
    <source>
        <dbReference type="RuleBase" id="RU362119"/>
    </source>
</evidence>
<sequence length="524" mass="57775">MKIFRAFSVAVLAFVVSPFVDAQRQPKAVLEVLAYNDVYELTQDAVNGLNIGGPSRVVPLAKAMREKNPNSLVLFAGDTMSPSLWSSQFKGMQMVDAHNAIGVDYASLGNHEFDFGVEGFLNVSAATKFPWLNANCYEIETGALLRHTTPNAVKTLEHPQFGKIKIGFFGIMYDMKDSSKGLYWTDPLQTAKRQVKLLREKMKVDMVIALTHQDLADDNVLSKEVPGINIIYGGHDHASMLQTNFGTPYLKADFDFRSVWQSRIEWFPKNGSTPETFRMRHQAVPITEDMPSDPALDATIKDYATRIGKLFERQIGTICEPLDLSQKLVRAADCAIGNIFADAQLKFYGPNSADVSITNGGGIRTDKVYPAGPLTLGQVVAWSPFGNTVMITETDGKSLKQFIRKENLASCGAGVIQLNGMYAHPAGVKYSFKCTGQGAGEVTNLEWFKHPTRSGPVKDDDVFKLVLNNFLYNTEFSTIPGVRTKLIVKEAEAKRIDAALEEYVKAQPGASLCQKAEGRSLVSF</sequence>
<feature type="chain" id="PRO_5041765555" description="Calcineurin-like phosphoesterase" evidence="3">
    <location>
        <begin position="23"/>
        <end position="524"/>
    </location>
</feature>
<keyword evidence="2 3" id="KW-0732">Signal</keyword>
<keyword evidence="3" id="KW-0547">Nucleotide-binding</keyword>
<accession>A0AAD5QA21</accession>